<name>A0A1H8PKM3_9BACI</name>
<evidence type="ECO:0000256" key="1">
    <source>
        <dbReference type="ARBA" id="ARBA00022729"/>
    </source>
</evidence>
<organism evidence="5 6">
    <name type="scientific">Amphibacillus marinus</name>
    <dbReference type="NCBI Taxonomy" id="872970"/>
    <lineage>
        <taxon>Bacteria</taxon>
        <taxon>Bacillati</taxon>
        <taxon>Bacillota</taxon>
        <taxon>Bacilli</taxon>
        <taxon>Bacillales</taxon>
        <taxon>Bacillaceae</taxon>
        <taxon>Amphibacillus</taxon>
    </lineage>
</organism>
<dbReference type="AlphaFoldDB" id="A0A1H8PKM3"/>
<evidence type="ECO:0000259" key="4">
    <source>
        <dbReference type="PROSITE" id="PS51782"/>
    </source>
</evidence>
<dbReference type="Pfam" id="PF07501">
    <property type="entry name" value="G5"/>
    <property type="match status" value="1"/>
</dbReference>
<dbReference type="EMBL" id="FODJ01000007">
    <property type="protein sequence ID" value="SEO42083.1"/>
    <property type="molecule type" value="Genomic_DNA"/>
</dbReference>
<dbReference type="SUPFAM" id="SSF51261">
    <property type="entry name" value="Duplicated hybrid motif"/>
    <property type="match status" value="1"/>
</dbReference>
<keyword evidence="5" id="KW-0378">Hydrolase</keyword>
<evidence type="ECO:0000256" key="2">
    <source>
        <dbReference type="SAM" id="Phobius"/>
    </source>
</evidence>
<dbReference type="InterPro" id="IPR018392">
    <property type="entry name" value="LysM"/>
</dbReference>
<dbReference type="PANTHER" id="PTHR21666">
    <property type="entry name" value="PEPTIDASE-RELATED"/>
    <property type="match status" value="1"/>
</dbReference>
<proteinExistence type="predicted"/>
<keyword evidence="2" id="KW-0812">Transmembrane</keyword>
<dbReference type="InterPro" id="IPR036779">
    <property type="entry name" value="LysM_dom_sf"/>
</dbReference>
<gene>
    <name evidence="5" type="ORF">SAMN04488134_10797</name>
</gene>
<dbReference type="Pfam" id="PF01551">
    <property type="entry name" value="Peptidase_M23"/>
    <property type="match status" value="1"/>
</dbReference>
<feature type="domain" description="G5" evidence="3">
    <location>
        <begin position="272"/>
        <end position="352"/>
    </location>
</feature>
<feature type="domain" description="LysM" evidence="4">
    <location>
        <begin position="220"/>
        <end position="265"/>
    </location>
</feature>
<dbReference type="GO" id="GO:0004222">
    <property type="term" value="F:metalloendopeptidase activity"/>
    <property type="evidence" value="ECO:0007669"/>
    <property type="project" value="TreeGrafter"/>
</dbReference>
<dbReference type="Gene3D" id="2.20.230.10">
    <property type="entry name" value="Resuscitation-promoting factor rpfb"/>
    <property type="match status" value="1"/>
</dbReference>
<dbReference type="Gene3D" id="2.70.70.10">
    <property type="entry name" value="Glucose Permease (Domain IIA)"/>
    <property type="match status" value="1"/>
</dbReference>
<dbReference type="Proteomes" id="UP000199300">
    <property type="component" value="Unassembled WGS sequence"/>
</dbReference>
<evidence type="ECO:0000313" key="5">
    <source>
        <dbReference type="EMBL" id="SEO42083.1"/>
    </source>
</evidence>
<protein>
    <submittedName>
        <fullName evidence="5">Murein DD-endopeptidase MepM and murein hydrolase activator NlpD, contain LysM domain</fullName>
    </submittedName>
</protein>
<dbReference type="PROSITE" id="PS51782">
    <property type="entry name" value="LYSM"/>
    <property type="match status" value="1"/>
</dbReference>
<dbReference type="InterPro" id="IPR011098">
    <property type="entry name" value="G5_dom"/>
</dbReference>
<sequence length="481" mass="53261">MNLLEKLNINRNYILFGLLLIFILIQIIGHKTTHVVHAESNDESVELPTIYHVYLDDDYIGRVSDEDVVYNTINDQIDAAEEDSAYTYTLAQELALIPERVFHKELSDDQVLAELAEKAIIQVDAVALMLGDELVGYFAAEAEADQVLFEYKSKYVGEDILEDFVKQEADKIDLALDESMILDITLSKEATKSNEVVSEDELLTVNEGIKLIEKGTLEDKLHKIKAGDTLSSVAASYDLSVGQLLELNDELNEGTVLQLNQELNVTDYVSFADVIVYQEERVEETIEFEKKIEKSDDLYVGESELKQEGEDGKKDVHYSLKIVNGKEVERDLLEETVITEVVDEITIEGSKVIPSRGTGDFVWPAVGGYVSSGYGPRWGSMHNGIDIARPSNRNILAADNGTVEKVSYDANGYGHHIVINHNNGYTTLYAHLASVDVSVGDTVPQGTTIGQMGTTGRSTGIHLHFEVAENGSRIDPNGVLN</sequence>
<dbReference type="InterPro" id="IPR050570">
    <property type="entry name" value="Cell_wall_metabolism_enzyme"/>
</dbReference>
<dbReference type="SMART" id="SM01208">
    <property type="entry name" value="G5"/>
    <property type="match status" value="1"/>
</dbReference>
<dbReference type="Pfam" id="PF01476">
    <property type="entry name" value="LysM"/>
    <property type="match status" value="1"/>
</dbReference>
<dbReference type="STRING" id="872970.SAMN04488134_10797"/>
<dbReference type="InterPro" id="IPR011055">
    <property type="entry name" value="Dup_hybrid_motif"/>
</dbReference>
<dbReference type="PROSITE" id="PS51109">
    <property type="entry name" value="G5"/>
    <property type="match status" value="1"/>
</dbReference>
<dbReference type="OrthoDB" id="9805070at2"/>
<evidence type="ECO:0000259" key="3">
    <source>
        <dbReference type="PROSITE" id="PS51109"/>
    </source>
</evidence>
<dbReference type="SUPFAM" id="SSF54106">
    <property type="entry name" value="LysM domain"/>
    <property type="match status" value="1"/>
</dbReference>
<dbReference type="RefSeq" id="WP_091497912.1">
    <property type="nucleotide sequence ID" value="NZ_FODJ01000007.1"/>
</dbReference>
<keyword evidence="6" id="KW-1185">Reference proteome</keyword>
<keyword evidence="1" id="KW-0732">Signal</keyword>
<keyword evidence="2" id="KW-0472">Membrane</keyword>
<keyword evidence="2" id="KW-1133">Transmembrane helix</keyword>
<dbReference type="InterPro" id="IPR016047">
    <property type="entry name" value="M23ase_b-sheet_dom"/>
</dbReference>
<accession>A0A1H8PKM3</accession>
<dbReference type="CDD" id="cd12797">
    <property type="entry name" value="M23_peptidase"/>
    <property type="match status" value="1"/>
</dbReference>
<dbReference type="PANTHER" id="PTHR21666:SF270">
    <property type="entry name" value="MUREIN HYDROLASE ACTIVATOR ENVC"/>
    <property type="match status" value="1"/>
</dbReference>
<dbReference type="Gene3D" id="3.10.350.10">
    <property type="entry name" value="LysM domain"/>
    <property type="match status" value="1"/>
</dbReference>
<dbReference type="CDD" id="cd00118">
    <property type="entry name" value="LysM"/>
    <property type="match status" value="1"/>
</dbReference>
<evidence type="ECO:0000313" key="6">
    <source>
        <dbReference type="Proteomes" id="UP000199300"/>
    </source>
</evidence>
<feature type="transmembrane region" description="Helical" evidence="2">
    <location>
        <begin position="12"/>
        <end position="29"/>
    </location>
</feature>
<dbReference type="SMART" id="SM00257">
    <property type="entry name" value="LysM"/>
    <property type="match status" value="1"/>
</dbReference>
<reference evidence="5 6" key="1">
    <citation type="submission" date="2016-10" db="EMBL/GenBank/DDBJ databases">
        <authorList>
            <person name="de Groot N.N."/>
        </authorList>
    </citation>
    <scope>NUCLEOTIDE SEQUENCE [LARGE SCALE GENOMIC DNA]</scope>
    <source>
        <strain evidence="5 6">CGMCC 1.10434</strain>
    </source>
</reference>